<proteinExistence type="predicted"/>
<dbReference type="Gene3D" id="2.40.10.10">
    <property type="entry name" value="Trypsin-like serine proteases"/>
    <property type="match status" value="1"/>
</dbReference>
<protein>
    <submittedName>
        <fullName evidence="4">Peptidase S1 domain-containing protein</fullName>
    </submittedName>
</protein>
<gene>
    <name evidence="2" type="ORF">GPUH_LOCUS8744</name>
</gene>
<dbReference type="Pfam" id="PF00089">
    <property type="entry name" value="Trypsin"/>
    <property type="match status" value="1"/>
</dbReference>
<dbReference type="OrthoDB" id="6353231at2759"/>
<dbReference type="InterPro" id="IPR001254">
    <property type="entry name" value="Trypsin_dom"/>
</dbReference>
<dbReference type="EMBL" id="UYRT01026288">
    <property type="protein sequence ID" value="VDK64879.1"/>
    <property type="molecule type" value="Genomic_DNA"/>
</dbReference>
<dbReference type="SUPFAM" id="SSF50494">
    <property type="entry name" value="Trypsin-like serine proteases"/>
    <property type="match status" value="1"/>
</dbReference>
<reference evidence="2 3" key="2">
    <citation type="submission" date="2018-11" db="EMBL/GenBank/DDBJ databases">
        <authorList>
            <consortium name="Pathogen Informatics"/>
        </authorList>
    </citation>
    <scope>NUCLEOTIDE SEQUENCE [LARGE SCALE GENOMIC DNA]</scope>
</reference>
<dbReference type="WBParaSite" id="GPUH_0000874801-mRNA-1">
    <property type="protein sequence ID" value="GPUH_0000874801-mRNA-1"/>
    <property type="gene ID" value="GPUH_0000874801"/>
</dbReference>
<evidence type="ECO:0000259" key="1">
    <source>
        <dbReference type="Pfam" id="PF00089"/>
    </source>
</evidence>
<dbReference type="Proteomes" id="UP000271098">
    <property type="component" value="Unassembled WGS sequence"/>
</dbReference>
<dbReference type="GO" id="GO:0006508">
    <property type="term" value="P:proteolysis"/>
    <property type="evidence" value="ECO:0007669"/>
    <property type="project" value="InterPro"/>
</dbReference>
<dbReference type="InterPro" id="IPR009003">
    <property type="entry name" value="Peptidase_S1_PA"/>
</dbReference>
<organism evidence="4">
    <name type="scientific">Gongylonema pulchrum</name>
    <dbReference type="NCBI Taxonomy" id="637853"/>
    <lineage>
        <taxon>Eukaryota</taxon>
        <taxon>Metazoa</taxon>
        <taxon>Ecdysozoa</taxon>
        <taxon>Nematoda</taxon>
        <taxon>Chromadorea</taxon>
        <taxon>Rhabditida</taxon>
        <taxon>Spirurina</taxon>
        <taxon>Spiruromorpha</taxon>
        <taxon>Spiruroidea</taxon>
        <taxon>Gongylonematidae</taxon>
        <taxon>Gongylonema</taxon>
    </lineage>
</organism>
<evidence type="ECO:0000313" key="2">
    <source>
        <dbReference type="EMBL" id="VDK64879.1"/>
    </source>
</evidence>
<evidence type="ECO:0000313" key="3">
    <source>
        <dbReference type="Proteomes" id="UP000271098"/>
    </source>
</evidence>
<evidence type="ECO:0000313" key="4">
    <source>
        <dbReference type="WBParaSite" id="GPUH_0000874801-mRNA-1"/>
    </source>
</evidence>
<sequence>MDRWLCEYHWGKIPNDVICTAEINTQNVCRDQIFQGDSGGGLMTQLDDGRWVLLGVVSYGSKCSMLLSRNAVAKAQTYTNVAFYGTDIARFTGFFISPMHF</sequence>
<name>A0A183DJ47_9BILA</name>
<reference evidence="4" key="1">
    <citation type="submission" date="2016-06" db="UniProtKB">
        <authorList>
            <consortium name="WormBaseParasite"/>
        </authorList>
    </citation>
    <scope>IDENTIFICATION</scope>
</reference>
<dbReference type="AlphaFoldDB" id="A0A183DJ47"/>
<keyword evidence="3" id="KW-1185">Reference proteome</keyword>
<feature type="domain" description="Peptidase S1" evidence="1">
    <location>
        <begin position="20"/>
        <end position="80"/>
    </location>
</feature>
<dbReference type="GO" id="GO:0004252">
    <property type="term" value="F:serine-type endopeptidase activity"/>
    <property type="evidence" value="ECO:0007669"/>
    <property type="project" value="InterPro"/>
</dbReference>
<accession>A0A183DJ47</accession>
<dbReference type="InterPro" id="IPR043504">
    <property type="entry name" value="Peptidase_S1_PA_chymotrypsin"/>
</dbReference>